<accession>A0AB35TAD3</accession>
<organism evidence="6 7">
    <name type="scientific">Rubrobacter radiotolerans</name>
    <name type="common">Arthrobacter radiotolerans</name>
    <dbReference type="NCBI Taxonomy" id="42256"/>
    <lineage>
        <taxon>Bacteria</taxon>
        <taxon>Bacillati</taxon>
        <taxon>Actinomycetota</taxon>
        <taxon>Rubrobacteria</taxon>
        <taxon>Rubrobacterales</taxon>
        <taxon>Rubrobacteraceae</taxon>
        <taxon>Rubrobacter</taxon>
    </lineage>
</organism>
<dbReference type="AlphaFoldDB" id="A0AB35TAD3"/>
<dbReference type="EMBL" id="JAWXXX010000002">
    <property type="protein sequence ID" value="MDX5895413.1"/>
    <property type="molecule type" value="Genomic_DNA"/>
</dbReference>
<evidence type="ECO:0000256" key="2">
    <source>
        <dbReference type="ARBA" id="ARBA00022692"/>
    </source>
</evidence>
<dbReference type="GO" id="GO:0016020">
    <property type="term" value="C:membrane"/>
    <property type="evidence" value="ECO:0007669"/>
    <property type="project" value="UniProtKB-SubCell"/>
</dbReference>
<keyword evidence="3 5" id="KW-1133">Transmembrane helix</keyword>
<keyword evidence="4 5" id="KW-0472">Membrane</keyword>
<evidence type="ECO:0000256" key="5">
    <source>
        <dbReference type="SAM" id="Phobius"/>
    </source>
</evidence>
<gene>
    <name evidence="6" type="ORF">SIL72_15400</name>
</gene>
<dbReference type="RefSeq" id="WP_200805593.1">
    <property type="nucleotide sequence ID" value="NZ_CP007515.1"/>
</dbReference>
<feature type="transmembrane region" description="Helical" evidence="5">
    <location>
        <begin position="42"/>
        <end position="60"/>
    </location>
</feature>
<evidence type="ECO:0000256" key="1">
    <source>
        <dbReference type="ARBA" id="ARBA00004141"/>
    </source>
</evidence>
<protein>
    <submittedName>
        <fullName evidence="6">DoxX family protein</fullName>
    </submittedName>
</protein>
<name>A0AB35TAD3_RUBRA</name>
<comment type="subcellular location">
    <subcellularLocation>
        <location evidence="1">Membrane</location>
        <topology evidence="1">Multi-pass membrane protein</topology>
    </subcellularLocation>
</comment>
<evidence type="ECO:0000256" key="3">
    <source>
        <dbReference type="ARBA" id="ARBA00022989"/>
    </source>
</evidence>
<comment type="caution">
    <text evidence="6">The sequence shown here is derived from an EMBL/GenBank/DDBJ whole genome shotgun (WGS) entry which is preliminary data.</text>
</comment>
<keyword evidence="2 5" id="KW-0812">Transmembrane</keyword>
<dbReference type="InterPro" id="IPR032808">
    <property type="entry name" value="DoxX"/>
</dbReference>
<dbReference type="Pfam" id="PF13564">
    <property type="entry name" value="DoxX_2"/>
    <property type="match status" value="1"/>
</dbReference>
<sequence length="120" mass="12975">MRVVLWILQILLAITFVMAGLAKVFSDQAMVEMFATIGIGQWFRYLVGVLELAGAVGVLIPRLSGLAAIGLLCLMVGAILTNLFVLGASPLLPLGLLVVSGLIIWGRRERTKTHLGSFRR</sequence>
<evidence type="ECO:0000313" key="7">
    <source>
        <dbReference type="Proteomes" id="UP001281130"/>
    </source>
</evidence>
<reference evidence="6" key="1">
    <citation type="submission" date="2023-11" db="EMBL/GenBank/DDBJ databases">
        <title>MicrobeMod: A computational toolkit for identifying prokaryotic methylation and restriction-modification with nanopore sequencing.</title>
        <authorList>
            <person name="Crits-Christoph A."/>
            <person name="Kang S.C."/>
            <person name="Lee H."/>
            <person name="Ostrov N."/>
        </authorList>
    </citation>
    <scope>NUCLEOTIDE SEQUENCE</scope>
    <source>
        <strain evidence="6">ATCC 51242</strain>
    </source>
</reference>
<proteinExistence type="predicted"/>
<feature type="transmembrane region" description="Helical" evidence="5">
    <location>
        <begin position="91"/>
        <end position="107"/>
    </location>
</feature>
<evidence type="ECO:0000256" key="4">
    <source>
        <dbReference type="ARBA" id="ARBA00023136"/>
    </source>
</evidence>
<evidence type="ECO:0000313" key="6">
    <source>
        <dbReference type="EMBL" id="MDX5895413.1"/>
    </source>
</evidence>
<dbReference type="Proteomes" id="UP001281130">
    <property type="component" value="Unassembled WGS sequence"/>
</dbReference>